<dbReference type="AlphaFoldDB" id="A0A7X4KGK2"/>
<dbReference type="Proteomes" id="UP000469734">
    <property type="component" value="Unassembled WGS sequence"/>
</dbReference>
<sequence length="773" mass="82041">MRRRLAWWWLWTWWLVMSSVAAQTLPAPPPQDEELFLEVSLNGEATGLVLRFTRGNNSGLRSSVQNLRDLELDPALFGVAGRDEFDLDQVKGLSYTYDAARQALALRVDDVLRAPVAVSARTVRKPGVATVTPGAVINYDAYTQLGQNRSTSVSHELRYFNANGVLSSTGVVNYSNQLRQYVRFDTAWVHSDPETLETWQAGDFISSSLNWSRSLRMGGLQWRRSFDLRPDLLTFPSASLGGSAVVPSAVSLYVDGVRQVDTAVPSGPFIINQVAGINGAGQATLITRDAAGRAISTTVPLYVDTRMLAEDLTDYSVELGLIRRGYGSRSFDYARTPAVSGSLRRGLSNNVTLEAHGEAGRGVLNGGAGVLWRAGQAGVVSGSLAASAGGSGDSSRRGAQATLGYQYLSPRFSVDLQSQRALAQYGDLGTVEGAPVVRAADRVNFTLALFGGQGVGLSVVNVRAPLAPPARIAALNYSAALGWGMYLSVSAFRDFRDDKSRGVFFSVSGSFADRISATVSRSRQNGVRGTTTTLSRSADYSGGFGWGLQSVNNNGTGVRQAQGTYLGNYGQLTAYTLETGGNRSTSLDAAGAVVLMDGSVHAARQVGAGFGLVSTDGVGGVPVLQENQVIGKTSSSGYMLVPNLTPYLQNQVGIDTTRLPLDARVASTTQTVVPARLSGVLVRFPVETYEAASVVLHDAAGKPLPAGTTVLHVESGVSTLVGFDGVAFIDHLQPVNHLQTTLDGVRCVAQFSYAPVKGNALSTMGPFVCRSVQ</sequence>
<keyword evidence="1" id="KW-0732">Signal</keyword>
<protein>
    <submittedName>
        <fullName evidence="3">Fimbria/pilus outer membrane usher protein</fullName>
    </submittedName>
</protein>
<name>A0A7X4KGK2_9BURK</name>
<proteinExistence type="predicted"/>
<dbReference type="Pfam" id="PF13953">
    <property type="entry name" value="PapC_C"/>
    <property type="match status" value="1"/>
</dbReference>
<dbReference type="Pfam" id="PF00577">
    <property type="entry name" value="Usher"/>
    <property type="match status" value="1"/>
</dbReference>
<dbReference type="PANTHER" id="PTHR30451">
    <property type="entry name" value="OUTER MEMBRANE USHER PROTEIN"/>
    <property type="match status" value="1"/>
</dbReference>
<dbReference type="Gene3D" id="2.60.40.3110">
    <property type="match status" value="1"/>
</dbReference>
<dbReference type="Gene3D" id="2.60.40.2610">
    <property type="entry name" value="Outer membrane usher protein FimD, plug domain"/>
    <property type="match status" value="1"/>
</dbReference>
<comment type="caution">
    <text evidence="3">The sequence shown here is derived from an EMBL/GenBank/DDBJ whole genome shotgun (WGS) entry which is preliminary data.</text>
</comment>
<evidence type="ECO:0000313" key="3">
    <source>
        <dbReference type="EMBL" id="MYM72505.1"/>
    </source>
</evidence>
<dbReference type="GO" id="GO:0015473">
    <property type="term" value="F:fimbrial usher porin activity"/>
    <property type="evidence" value="ECO:0007669"/>
    <property type="project" value="InterPro"/>
</dbReference>
<dbReference type="PANTHER" id="PTHR30451:SF5">
    <property type="entry name" value="SLR0019 PROTEIN"/>
    <property type="match status" value="1"/>
</dbReference>
<dbReference type="GO" id="GO:0009297">
    <property type="term" value="P:pilus assembly"/>
    <property type="evidence" value="ECO:0007669"/>
    <property type="project" value="InterPro"/>
</dbReference>
<gene>
    <name evidence="3" type="ORF">GTP56_09880</name>
</gene>
<dbReference type="GO" id="GO:0009279">
    <property type="term" value="C:cell outer membrane"/>
    <property type="evidence" value="ECO:0007669"/>
    <property type="project" value="TreeGrafter"/>
</dbReference>
<reference evidence="3 4" key="1">
    <citation type="submission" date="2019-12" db="EMBL/GenBank/DDBJ databases">
        <title>Novel species isolated from a subtropical stream in China.</title>
        <authorList>
            <person name="Lu H."/>
        </authorList>
    </citation>
    <scope>NUCLEOTIDE SEQUENCE [LARGE SCALE GENOMIC DNA]</scope>
    <source>
        <strain evidence="3 4">FT134W</strain>
    </source>
</reference>
<evidence type="ECO:0000259" key="2">
    <source>
        <dbReference type="Pfam" id="PF13953"/>
    </source>
</evidence>
<feature type="signal peptide" evidence="1">
    <location>
        <begin position="1"/>
        <end position="22"/>
    </location>
</feature>
<accession>A0A7X4KGK2</accession>
<dbReference type="InterPro" id="IPR025949">
    <property type="entry name" value="PapC-like_C"/>
</dbReference>
<feature type="chain" id="PRO_5030595956" evidence="1">
    <location>
        <begin position="23"/>
        <end position="773"/>
    </location>
</feature>
<evidence type="ECO:0000256" key="1">
    <source>
        <dbReference type="SAM" id="SignalP"/>
    </source>
</evidence>
<dbReference type="EMBL" id="WWCR01000008">
    <property type="protein sequence ID" value="MYM72505.1"/>
    <property type="molecule type" value="Genomic_DNA"/>
</dbReference>
<evidence type="ECO:0000313" key="4">
    <source>
        <dbReference type="Proteomes" id="UP000469734"/>
    </source>
</evidence>
<dbReference type="InterPro" id="IPR042186">
    <property type="entry name" value="FimD_plug_dom"/>
</dbReference>
<dbReference type="InterPro" id="IPR000015">
    <property type="entry name" value="Fimb_usher"/>
</dbReference>
<feature type="domain" description="PapC-like C-terminal" evidence="2">
    <location>
        <begin position="695"/>
        <end position="753"/>
    </location>
</feature>
<dbReference type="RefSeq" id="WP_161049988.1">
    <property type="nucleotide sequence ID" value="NZ_WWCR01000008.1"/>
</dbReference>
<organism evidence="3 4">
    <name type="scientific">Duganella margarita</name>
    <dbReference type="NCBI Taxonomy" id="2692170"/>
    <lineage>
        <taxon>Bacteria</taxon>
        <taxon>Pseudomonadati</taxon>
        <taxon>Pseudomonadota</taxon>
        <taxon>Betaproteobacteria</taxon>
        <taxon>Burkholderiales</taxon>
        <taxon>Oxalobacteraceae</taxon>
        <taxon>Telluria group</taxon>
        <taxon>Duganella</taxon>
    </lineage>
</organism>